<dbReference type="OrthoDB" id="142059at2157"/>
<name>A0A1I4S1V7_9EURY</name>
<evidence type="ECO:0000313" key="1">
    <source>
        <dbReference type="EMBL" id="SFM58497.1"/>
    </source>
</evidence>
<dbReference type="AlphaFoldDB" id="A0A1I4S1V7"/>
<accession>A0A1I4S1V7</accession>
<keyword evidence="2" id="KW-1185">Reference proteome</keyword>
<gene>
    <name evidence="1" type="ORF">SAMN04488696_1722</name>
</gene>
<reference evidence="2" key="1">
    <citation type="submission" date="2016-10" db="EMBL/GenBank/DDBJ databases">
        <authorList>
            <person name="Varghese N."/>
            <person name="Submissions S."/>
        </authorList>
    </citation>
    <scope>NUCLEOTIDE SEQUENCE [LARGE SCALE GENOMIC DNA]</scope>
    <source>
        <strain evidence="2">Mob M</strain>
    </source>
</reference>
<dbReference type="EMBL" id="FOUJ01000003">
    <property type="protein sequence ID" value="SFM58497.1"/>
    <property type="molecule type" value="Genomic_DNA"/>
</dbReference>
<evidence type="ECO:0000313" key="2">
    <source>
        <dbReference type="Proteomes" id="UP000198535"/>
    </source>
</evidence>
<dbReference type="RefSeq" id="WP_218146698.1">
    <property type="nucleotide sequence ID" value="NZ_FOUJ01000003.1"/>
</dbReference>
<organism evidence="1 2">
    <name type="scientific">Methanolobus profundi</name>
    <dbReference type="NCBI Taxonomy" id="487685"/>
    <lineage>
        <taxon>Archaea</taxon>
        <taxon>Methanobacteriati</taxon>
        <taxon>Methanobacteriota</taxon>
        <taxon>Stenosarchaea group</taxon>
        <taxon>Methanomicrobia</taxon>
        <taxon>Methanosarcinales</taxon>
        <taxon>Methanosarcinaceae</taxon>
        <taxon>Methanolobus</taxon>
    </lineage>
</organism>
<dbReference type="Proteomes" id="UP000198535">
    <property type="component" value="Unassembled WGS sequence"/>
</dbReference>
<protein>
    <submittedName>
        <fullName evidence="1">Uncharacterized protein</fullName>
    </submittedName>
</protein>
<dbReference type="STRING" id="487685.SAMN04488696_1722"/>
<proteinExistence type="predicted"/>
<sequence length="153" mass="16499">MKKPIIVLMLLITMLIPVASADVVNDLSVAVNEYNENADQVPSFLKSLLGDEVVKLVIMTNDGEEIYIKAITEDAYITTFEEVDADTEIGETIIVGTSEDTVLEILSSDDPLGTFLDAKDNGEIVIEPVGLTNSVTFAVANVLLKLTQLLGLV</sequence>